<evidence type="ECO:0000313" key="2">
    <source>
        <dbReference type="EMBL" id="KAK7938271.1"/>
    </source>
</evidence>
<dbReference type="PROSITE" id="PS50097">
    <property type="entry name" value="BTB"/>
    <property type="match status" value="1"/>
</dbReference>
<comment type="caution">
    <text evidence="2">The sequence shown here is derived from an EMBL/GenBank/DDBJ whole genome shotgun (WGS) entry which is preliminary data.</text>
</comment>
<organism evidence="2 3">
    <name type="scientific">Mugilogobius chulae</name>
    <name type="common">yellowstripe goby</name>
    <dbReference type="NCBI Taxonomy" id="88201"/>
    <lineage>
        <taxon>Eukaryota</taxon>
        <taxon>Metazoa</taxon>
        <taxon>Chordata</taxon>
        <taxon>Craniata</taxon>
        <taxon>Vertebrata</taxon>
        <taxon>Euteleostomi</taxon>
        <taxon>Actinopterygii</taxon>
        <taxon>Neopterygii</taxon>
        <taxon>Teleostei</taxon>
        <taxon>Neoteleostei</taxon>
        <taxon>Acanthomorphata</taxon>
        <taxon>Gobiaria</taxon>
        <taxon>Gobiiformes</taxon>
        <taxon>Gobioidei</taxon>
        <taxon>Gobiidae</taxon>
        <taxon>Gobionellinae</taxon>
        <taxon>Mugilogobius</taxon>
    </lineage>
</organism>
<dbReference type="InterPro" id="IPR000210">
    <property type="entry name" value="BTB/POZ_dom"/>
</dbReference>
<dbReference type="PANTHER" id="PTHR23312:SF8">
    <property type="entry name" value="ARMADILLO REPEAT-CONTAINING PROTEIN 5"/>
    <property type="match status" value="1"/>
</dbReference>
<dbReference type="AlphaFoldDB" id="A0AAW0Q668"/>
<dbReference type="Proteomes" id="UP001460270">
    <property type="component" value="Unassembled WGS sequence"/>
</dbReference>
<evidence type="ECO:0000313" key="3">
    <source>
        <dbReference type="Proteomes" id="UP001460270"/>
    </source>
</evidence>
<keyword evidence="3" id="KW-1185">Reference proteome</keyword>
<dbReference type="EMBL" id="JBBPFD010000002">
    <property type="protein sequence ID" value="KAK7938271.1"/>
    <property type="molecule type" value="Genomic_DNA"/>
</dbReference>
<dbReference type="GO" id="GO:0009653">
    <property type="term" value="P:anatomical structure morphogenesis"/>
    <property type="evidence" value="ECO:0007669"/>
    <property type="project" value="TreeGrafter"/>
</dbReference>
<reference evidence="3" key="1">
    <citation type="submission" date="2024-04" db="EMBL/GenBank/DDBJ databases">
        <title>Salinicola lusitanus LLJ914,a marine bacterium isolated from the Okinawa Trough.</title>
        <authorList>
            <person name="Li J."/>
        </authorList>
    </citation>
    <scope>NUCLEOTIDE SEQUENCE [LARGE SCALE GENOMIC DNA]</scope>
</reference>
<sequence>MTNLQLQCEGAFGAGVLSHLLLSGSESDRLHSALCLPLITSNKTLLKKLLLDSGGLQFALQPLGRDSAPLPLRSLYLPLLSGFLTALTKTSQTQKLHIRCSDSKKPRLLSSCPYSTATYDLSFLLDDGETLPANRDAVSGENSSSEYFRALLNGAFGESNLRDSIPIKDVCADTLAPVLHRLHGCRSVAAATDGCRALSRLGEFDGSDRFEETRLGKAMVGACRFLVADLQKELEDFCVSLLQTSSSNFEKEDCKDSIEKTANQASDLDDKTQESSIVKSQKRKLADDPKVVDGGWFWRSLLPQIYWFSHTYSYSNLRRACLSCLLGAPFSQARVAQVLKKLAQEEDCVQTLRQDLVELVTEALSRK</sequence>
<evidence type="ECO:0000259" key="1">
    <source>
        <dbReference type="PROSITE" id="PS50097"/>
    </source>
</evidence>
<dbReference type="Gene3D" id="3.30.710.10">
    <property type="entry name" value="Potassium Channel Kv1.1, Chain A"/>
    <property type="match status" value="1"/>
</dbReference>
<dbReference type="InterPro" id="IPR011333">
    <property type="entry name" value="SKP1/BTB/POZ_sf"/>
</dbReference>
<dbReference type="GO" id="GO:0005829">
    <property type="term" value="C:cytosol"/>
    <property type="evidence" value="ECO:0007669"/>
    <property type="project" value="TreeGrafter"/>
</dbReference>
<proteinExistence type="predicted"/>
<name>A0AAW0Q668_9GOBI</name>
<dbReference type="PANTHER" id="PTHR23312">
    <property type="entry name" value="ARMC5 ARMADILLO REPEAT-CONTAINING -RELATED"/>
    <property type="match status" value="1"/>
</dbReference>
<accession>A0AAW0Q668</accession>
<protein>
    <recommendedName>
        <fullName evidence="1">BTB domain-containing protein</fullName>
    </recommendedName>
</protein>
<feature type="domain" description="BTB" evidence="1">
    <location>
        <begin position="119"/>
        <end position="183"/>
    </location>
</feature>
<gene>
    <name evidence="2" type="ORF">WMY93_001597</name>
</gene>